<name>A0A1Q9F4E0_SYMMI</name>
<evidence type="ECO:0000256" key="1">
    <source>
        <dbReference type="SAM" id="MobiDB-lite"/>
    </source>
</evidence>
<gene>
    <name evidence="2" type="ORF">AK812_SmicGene1325</name>
</gene>
<dbReference type="AlphaFoldDB" id="A0A1Q9F4E0"/>
<sequence length="279" mass="31618">MLDGVDAMLVKDELPDDPDELKAYIEELEGQIDPVGSPPPTIRDEREMLLQQLKEKEKEIKQLKKNPPVTAARRRLDEELAKASEAQPSKPRQEEEFIRKVEVWKETQKFRETATHGGFYSEGDMKKSVAEGGLGLKEKNKYDKEETEFWVDHRTSGVRGQRESENIRDSTSAQGSVQGMEKSFVPQGLDESWDKLSKFVEKLDISDPGVKAEANKMNDVIQALGVLYDDLAKLQADAKIQKFSDAQSRDLENKCEAVKRQMTMATSLEVKNKIMAQIS</sequence>
<reference evidence="2 3" key="1">
    <citation type="submission" date="2016-02" db="EMBL/GenBank/DDBJ databases">
        <title>Genome analysis of coral dinoflagellate symbionts highlights evolutionary adaptations to a symbiotic lifestyle.</title>
        <authorList>
            <person name="Aranda M."/>
            <person name="Li Y."/>
            <person name="Liew Y.J."/>
            <person name="Baumgarten S."/>
            <person name="Simakov O."/>
            <person name="Wilson M."/>
            <person name="Piel J."/>
            <person name="Ashoor H."/>
            <person name="Bougouffa S."/>
            <person name="Bajic V.B."/>
            <person name="Ryu T."/>
            <person name="Ravasi T."/>
            <person name="Bayer T."/>
            <person name="Micklem G."/>
            <person name="Kim H."/>
            <person name="Bhak J."/>
            <person name="Lajeunesse T.C."/>
            <person name="Voolstra C.R."/>
        </authorList>
    </citation>
    <scope>NUCLEOTIDE SEQUENCE [LARGE SCALE GENOMIC DNA]</scope>
    <source>
        <strain evidence="2 3">CCMP2467</strain>
    </source>
</reference>
<accession>A0A1Q9F4E0</accession>
<comment type="caution">
    <text evidence="2">The sequence shown here is derived from an EMBL/GenBank/DDBJ whole genome shotgun (WGS) entry which is preliminary data.</text>
</comment>
<dbReference type="EMBL" id="LSRX01000014">
    <property type="protein sequence ID" value="OLQ14536.1"/>
    <property type="molecule type" value="Genomic_DNA"/>
</dbReference>
<keyword evidence="3" id="KW-1185">Reference proteome</keyword>
<evidence type="ECO:0000313" key="2">
    <source>
        <dbReference type="EMBL" id="OLQ14536.1"/>
    </source>
</evidence>
<dbReference type="Proteomes" id="UP000186817">
    <property type="component" value="Unassembled WGS sequence"/>
</dbReference>
<feature type="region of interest" description="Disordered" evidence="1">
    <location>
        <begin position="153"/>
        <end position="181"/>
    </location>
</feature>
<evidence type="ECO:0000313" key="3">
    <source>
        <dbReference type="Proteomes" id="UP000186817"/>
    </source>
</evidence>
<protein>
    <submittedName>
        <fullName evidence="2">Uncharacterized protein</fullName>
    </submittedName>
</protein>
<proteinExistence type="predicted"/>
<feature type="compositionally biased region" description="Basic and acidic residues" evidence="1">
    <location>
        <begin position="153"/>
        <end position="168"/>
    </location>
</feature>
<organism evidence="2 3">
    <name type="scientific">Symbiodinium microadriaticum</name>
    <name type="common">Dinoflagellate</name>
    <name type="synonym">Zooxanthella microadriatica</name>
    <dbReference type="NCBI Taxonomy" id="2951"/>
    <lineage>
        <taxon>Eukaryota</taxon>
        <taxon>Sar</taxon>
        <taxon>Alveolata</taxon>
        <taxon>Dinophyceae</taxon>
        <taxon>Suessiales</taxon>
        <taxon>Symbiodiniaceae</taxon>
        <taxon>Symbiodinium</taxon>
    </lineage>
</organism>